<feature type="region of interest" description="Disordered" evidence="2">
    <location>
        <begin position="1"/>
        <end position="75"/>
    </location>
</feature>
<dbReference type="AlphaFoldDB" id="A0A124I3M6"/>
<accession>A0A124I3M6</accession>
<sequence length="411" mass="44480">MSGSPKYSYAELDRMREQQLAEQRRKREEKARQKRLRELARRVRSEREKLSARHSALSARVAGQRDGARANGEGARHTHLTTTLTSLAATIAAVSDEPSLEAAWAALAAAEQTATALDVAVSAALARQQRSAALAALETGLAAFPDRAELDPEGAGDVTAALDEARRHVGSPDRFPAARATAADAAERHLRRAHERREELARVRRHAEQAHQELTSLIAEAEQAGAGLDGLDAAAALLRRLTAASDRGDTSEITRLTRQTRQQLTSLSADFDGWLDELACTRIVLDAVRRALPAAGLRLDPDSVQTDGTSSILTAHRASGDRIVMAVVPDGSGGAQLVYEAEGHDFVTRLSATGEEQSCDLTAEVLERFQEALEPEGVRAGELSWQGKGKPERPPAFEANRLPGDRSRERR</sequence>
<keyword evidence="1" id="KW-0175">Coiled coil</keyword>
<feature type="compositionally biased region" description="Basic and acidic residues" evidence="2">
    <location>
        <begin position="11"/>
        <end position="51"/>
    </location>
</feature>
<evidence type="ECO:0000256" key="1">
    <source>
        <dbReference type="SAM" id="Coils"/>
    </source>
</evidence>
<evidence type="ECO:0000313" key="4">
    <source>
        <dbReference type="Proteomes" id="UP000052982"/>
    </source>
</evidence>
<gene>
    <name evidence="3" type="ORF">AQJ64_15705</name>
</gene>
<keyword evidence="4" id="KW-1185">Reference proteome</keyword>
<name>A0A124I3M6_9ACTN</name>
<reference evidence="3 4" key="1">
    <citation type="submission" date="2015-10" db="EMBL/GenBank/DDBJ databases">
        <title>Draft genome sequence of Streptomyces griseoruber DSM 40281, type strain for the species Streptomyces griseoruber.</title>
        <authorList>
            <person name="Ruckert C."/>
            <person name="Winkler A."/>
            <person name="Kalinowski J."/>
            <person name="Kampfer P."/>
            <person name="Glaeser S."/>
        </authorList>
    </citation>
    <scope>NUCLEOTIDE SEQUENCE [LARGE SCALE GENOMIC DNA]</scope>
    <source>
        <strain evidence="3 4">DSM 40281</strain>
    </source>
</reference>
<proteinExistence type="predicted"/>
<dbReference type="STRING" id="1943.AQJ64_15705"/>
<feature type="region of interest" description="Disordered" evidence="2">
    <location>
        <begin position="377"/>
        <end position="411"/>
    </location>
</feature>
<dbReference type="RefSeq" id="WP_055632387.1">
    <property type="nucleotide sequence ID" value="NZ_KQ948767.1"/>
</dbReference>
<feature type="coiled-coil region" evidence="1">
    <location>
        <begin position="183"/>
        <end position="224"/>
    </location>
</feature>
<comment type="caution">
    <text evidence="3">The sequence shown here is derived from an EMBL/GenBank/DDBJ whole genome shotgun (WGS) entry which is preliminary data.</text>
</comment>
<protein>
    <submittedName>
        <fullName evidence="3">Uncharacterized protein</fullName>
    </submittedName>
</protein>
<evidence type="ECO:0000313" key="3">
    <source>
        <dbReference type="EMBL" id="KUN84206.1"/>
    </source>
</evidence>
<dbReference type="EMBL" id="LMWW01000018">
    <property type="protein sequence ID" value="KUN84206.1"/>
    <property type="molecule type" value="Genomic_DNA"/>
</dbReference>
<dbReference type="Proteomes" id="UP000052982">
    <property type="component" value="Unassembled WGS sequence"/>
</dbReference>
<evidence type="ECO:0000256" key="2">
    <source>
        <dbReference type="SAM" id="MobiDB-lite"/>
    </source>
</evidence>
<organism evidence="3 4">
    <name type="scientific">Streptomyces griseoruber</name>
    <dbReference type="NCBI Taxonomy" id="1943"/>
    <lineage>
        <taxon>Bacteria</taxon>
        <taxon>Bacillati</taxon>
        <taxon>Actinomycetota</taxon>
        <taxon>Actinomycetes</taxon>
        <taxon>Kitasatosporales</taxon>
        <taxon>Streptomycetaceae</taxon>
        <taxon>Streptomyces</taxon>
    </lineage>
</organism>